<evidence type="ECO:0000313" key="3">
    <source>
        <dbReference type="Proteomes" id="UP000759537"/>
    </source>
</evidence>
<reference evidence="2" key="1">
    <citation type="submission" date="2019-10" db="EMBL/GenBank/DDBJ databases">
        <authorList>
            <consortium name="DOE Joint Genome Institute"/>
            <person name="Kuo A."/>
            <person name="Miyauchi S."/>
            <person name="Kiss E."/>
            <person name="Drula E."/>
            <person name="Kohler A."/>
            <person name="Sanchez-Garcia M."/>
            <person name="Andreopoulos B."/>
            <person name="Barry K.W."/>
            <person name="Bonito G."/>
            <person name="Buee M."/>
            <person name="Carver A."/>
            <person name="Chen C."/>
            <person name="Cichocki N."/>
            <person name="Clum A."/>
            <person name="Culley D."/>
            <person name="Crous P.W."/>
            <person name="Fauchery L."/>
            <person name="Girlanda M."/>
            <person name="Hayes R."/>
            <person name="Keri Z."/>
            <person name="LaButti K."/>
            <person name="Lipzen A."/>
            <person name="Lombard V."/>
            <person name="Magnuson J."/>
            <person name="Maillard F."/>
            <person name="Morin E."/>
            <person name="Murat C."/>
            <person name="Nolan M."/>
            <person name="Ohm R."/>
            <person name="Pangilinan J."/>
            <person name="Pereira M."/>
            <person name="Perotto S."/>
            <person name="Peter M."/>
            <person name="Riley R."/>
            <person name="Sitrit Y."/>
            <person name="Stielow B."/>
            <person name="Szollosi G."/>
            <person name="Zifcakova L."/>
            <person name="Stursova M."/>
            <person name="Spatafora J.W."/>
            <person name="Tedersoo L."/>
            <person name="Vaario L.-M."/>
            <person name="Yamada A."/>
            <person name="Yan M."/>
            <person name="Wang P."/>
            <person name="Xu J."/>
            <person name="Bruns T."/>
            <person name="Baldrian P."/>
            <person name="Vilgalys R."/>
            <person name="Henrissat B."/>
            <person name="Grigoriev I.V."/>
            <person name="Hibbett D."/>
            <person name="Nagy L.G."/>
            <person name="Martin F.M."/>
        </authorList>
    </citation>
    <scope>NUCLEOTIDE SEQUENCE</scope>
    <source>
        <strain evidence="2">Prilba</strain>
    </source>
</reference>
<dbReference type="AlphaFoldDB" id="A0A9P5TCS2"/>
<evidence type="ECO:0000313" key="2">
    <source>
        <dbReference type="EMBL" id="KAF8485056.1"/>
    </source>
</evidence>
<keyword evidence="1" id="KW-0472">Membrane</keyword>
<reference evidence="2" key="2">
    <citation type="journal article" date="2020" name="Nat. Commun.">
        <title>Large-scale genome sequencing of mycorrhizal fungi provides insights into the early evolution of symbiotic traits.</title>
        <authorList>
            <person name="Miyauchi S."/>
            <person name="Kiss E."/>
            <person name="Kuo A."/>
            <person name="Drula E."/>
            <person name="Kohler A."/>
            <person name="Sanchez-Garcia M."/>
            <person name="Morin E."/>
            <person name="Andreopoulos B."/>
            <person name="Barry K.W."/>
            <person name="Bonito G."/>
            <person name="Buee M."/>
            <person name="Carver A."/>
            <person name="Chen C."/>
            <person name="Cichocki N."/>
            <person name="Clum A."/>
            <person name="Culley D."/>
            <person name="Crous P.W."/>
            <person name="Fauchery L."/>
            <person name="Girlanda M."/>
            <person name="Hayes R.D."/>
            <person name="Keri Z."/>
            <person name="LaButti K."/>
            <person name="Lipzen A."/>
            <person name="Lombard V."/>
            <person name="Magnuson J."/>
            <person name="Maillard F."/>
            <person name="Murat C."/>
            <person name="Nolan M."/>
            <person name="Ohm R.A."/>
            <person name="Pangilinan J."/>
            <person name="Pereira M.F."/>
            <person name="Perotto S."/>
            <person name="Peter M."/>
            <person name="Pfister S."/>
            <person name="Riley R."/>
            <person name="Sitrit Y."/>
            <person name="Stielow J.B."/>
            <person name="Szollosi G."/>
            <person name="Zifcakova L."/>
            <person name="Stursova M."/>
            <person name="Spatafora J.W."/>
            <person name="Tedersoo L."/>
            <person name="Vaario L.M."/>
            <person name="Yamada A."/>
            <person name="Yan M."/>
            <person name="Wang P."/>
            <person name="Xu J."/>
            <person name="Bruns T."/>
            <person name="Baldrian P."/>
            <person name="Vilgalys R."/>
            <person name="Dunand C."/>
            <person name="Henrissat B."/>
            <person name="Grigoriev I.V."/>
            <person name="Hibbett D."/>
            <person name="Nagy L.G."/>
            <person name="Martin F.M."/>
        </authorList>
    </citation>
    <scope>NUCLEOTIDE SEQUENCE</scope>
    <source>
        <strain evidence="2">Prilba</strain>
    </source>
</reference>
<organism evidence="2 3">
    <name type="scientific">Russula ochroleuca</name>
    <dbReference type="NCBI Taxonomy" id="152965"/>
    <lineage>
        <taxon>Eukaryota</taxon>
        <taxon>Fungi</taxon>
        <taxon>Dikarya</taxon>
        <taxon>Basidiomycota</taxon>
        <taxon>Agaricomycotina</taxon>
        <taxon>Agaricomycetes</taxon>
        <taxon>Russulales</taxon>
        <taxon>Russulaceae</taxon>
        <taxon>Russula</taxon>
    </lineage>
</organism>
<sequence length="228" mass="24854">MRYHLTQMNDLRAIGGFAYIRSIIGIVLARLIYNTSVFISQLDRRFVIHVIMARAKVAHTLQFVAIFIAEDDAHPGGDDVVCALGVRTLTVRPRRPESKSFDRLTGNRNAIPVVQHLHHIGATTVRGKMHVYRTLEGALGWLSVRRMITVTCPVRIGTEAPGVPGRRRATPGSIKAAVVLVLQGLGQIQAGHGRGYLRGRKLLEHTTAERGRTLSVYGGDGAGDPGGL</sequence>
<dbReference type="EMBL" id="WHVB01000003">
    <property type="protein sequence ID" value="KAF8485056.1"/>
    <property type="molecule type" value="Genomic_DNA"/>
</dbReference>
<name>A0A9P5TCS2_9AGAM</name>
<gene>
    <name evidence="2" type="ORF">DFH94DRAFT_717982</name>
</gene>
<proteinExistence type="predicted"/>
<keyword evidence="1" id="KW-1133">Transmembrane helix</keyword>
<protein>
    <submittedName>
        <fullName evidence="2">Uncharacterized protein</fullName>
    </submittedName>
</protein>
<keyword evidence="3" id="KW-1185">Reference proteome</keyword>
<dbReference type="Proteomes" id="UP000759537">
    <property type="component" value="Unassembled WGS sequence"/>
</dbReference>
<accession>A0A9P5TCS2</accession>
<comment type="caution">
    <text evidence="2">The sequence shown here is derived from an EMBL/GenBank/DDBJ whole genome shotgun (WGS) entry which is preliminary data.</text>
</comment>
<feature type="transmembrane region" description="Helical" evidence="1">
    <location>
        <begin position="12"/>
        <end position="33"/>
    </location>
</feature>
<keyword evidence="1" id="KW-0812">Transmembrane</keyword>
<evidence type="ECO:0000256" key="1">
    <source>
        <dbReference type="SAM" id="Phobius"/>
    </source>
</evidence>